<feature type="compositionally biased region" description="Polar residues" evidence="3">
    <location>
        <begin position="1"/>
        <end position="11"/>
    </location>
</feature>
<keyword evidence="2" id="KW-0436">Ligase</keyword>
<dbReference type="EMBL" id="ARXS01000012">
    <property type="protein sequence ID" value="MCU5783037.1"/>
    <property type="molecule type" value="Genomic_DNA"/>
</dbReference>
<dbReference type="Gene3D" id="3.40.50.12780">
    <property type="entry name" value="N-terminal domain of ligase-like"/>
    <property type="match status" value="1"/>
</dbReference>
<evidence type="ECO:0000256" key="1">
    <source>
        <dbReference type="ARBA" id="ARBA00006432"/>
    </source>
</evidence>
<dbReference type="InterPro" id="IPR025110">
    <property type="entry name" value="AMP-bd_C"/>
</dbReference>
<feature type="compositionally biased region" description="Polar residues" evidence="3">
    <location>
        <begin position="593"/>
        <end position="610"/>
    </location>
</feature>
<evidence type="ECO:0000256" key="3">
    <source>
        <dbReference type="SAM" id="MobiDB-lite"/>
    </source>
</evidence>
<accession>A0ABT2QZS4</accession>
<comment type="similarity">
    <text evidence="1">Belongs to the ATP-dependent AMP-binding enzyme family.</text>
</comment>
<evidence type="ECO:0000259" key="5">
    <source>
        <dbReference type="Pfam" id="PF00501"/>
    </source>
</evidence>
<evidence type="ECO:0000313" key="7">
    <source>
        <dbReference type="EMBL" id="MCU5783037.1"/>
    </source>
</evidence>
<reference evidence="7" key="1">
    <citation type="submission" date="2012-09" db="EMBL/GenBank/DDBJ databases">
        <title>Genome Sequence of alkane-degrading Bacterium Alcanivorax balearicus MACL04.</title>
        <authorList>
            <person name="Lai Q."/>
            <person name="Shao Z."/>
        </authorList>
    </citation>
    <scope>NUCLEOTIDE SEQUENCE</scope>
    <source>
        <strain evidence="7">MACL04</strain>
    </source>
</reference>
<dbReference type="PANTHER" id="PTHR43201:SF5">
    <property type="entry name" value="MEDIUM-CHAIN ACYL-COA LIGASE ACSF2, MITOCHONDRIAL"/>
    <property type="match status" value="1"/>
</dbReference>
<feature type="region of interest" description="Disordered" evidence="3">
    <location>
        <begin position="579"/>
        <end position="610"/>
    </location>
</feature>
<name>A0ABT2QZS4_9GAMM</name>
<keyword evidence="4" id="KW-0812">Transmembrane</keyword>
<dbReference type="Pfam" id="PF00501">
    <property type="entry name" value="AMP-binding"/>
    <property type="match status" value="1"/>
</dbReference>
<keyword evidence="8" id="KW-1185">Reference proteome</keyword>
<dbReference type="RefSeq" id="WP_262460624.1">
    <property type="nucleotide sequence ID" value="NZ_ARXS01000012.1"/>
</dbReference>
<keyword evidence="4" id="KW-0472">Membrane</keyword>
<dbReference type="InterPro" id="IPR000873">
    <property type="entry name" value="AMP-dep_synth/lig_dom"/>
</dbReference>
<protein>
    <submittedName>
        <fullName evidence="7">AMP-dependent synthetase/ligase</fullName>
    </submittedName>
</protein>
<organism evidence="7 8">
    <name type="scientific">Alloalcanivorax balearicus MACL04</name>
    <dbReference type="NCBI Taxonomy" id="1177182"/>
    <lineage>
        <taxon>Bacteria</taxon>
        <taxon>Pseudomonadati</taxon>
        <taxon>Pseudomonadota</taxon>
        <taxon>Gammaproteobacteria</taxon>
        <taxon>Oceanospirillales</taxon>
        <taxon>Alcanivoracaceae</taxon>
        <taxon>Alloalcanivorax</taxon>
    </lineage>
</organism>
<dbReference type="PROSITE" id="PS00455">
    <property type="entry name" value="AMP_BINDING"/>
    <property type="match status" value="1"/>
</dbReference>
<dbReference type="Proteomes" id="UP001064106">
    <property type="component" value="Unassembled WGS sequence"/>
</dbReference>
<dbReference type="InterPro" id="IPR045851">
    <property type="entry name" value="AMP-bd_C_sf"/>
</dbReference>
<feature type="region of interest" description="Disordered" evidence="3">
    <location>
        <begin position="1"/>
        <end position="20"/>
    </location>
</feature>
<dbReference type="InterPro" id="IPR020845">
    <property type="entry name" value="AMP-binding_CS"/>
</dbReference>
<evidence type="ECO:0000259" key="6">
    <source>
        <dbReference type="Pfam" id="PF13193"/>
    </source>
</evidence>
<gene>
    <name evidence="7" type="ORF">MA04_02337</name>
</gene>
<feature type="transmembrane region" description="Helical" evidence="4">
    <location>
        <begin position="123"/>
        <end position="142"/>
    </location>
</feature>
<dbReference type="Gene3D" id="3.30.300.30">
    <property type="match status" value="1"/>
</dbReference>
<dbReference type="InterPro" id="IPR042099">
    <property type="entry name" value="ANL_N_sf"/>
</dbReference>
<sequence length="610" mass="66262">MSGWDNDQTAAQGAPATDTPALTLEQAVDHITSTDPRFAVTEADIRGQRYPVFANAPAHLREVLQSVEAVYGDRDVLVYGDERWDYPRLVNEVNRLARALSELGVQPGDRVALAMRNYPEFPLLLLAITAVGAVVVPMNAWWSGEELAFALEDCGARVVFADNDRYRRIEPFSQRLGLALFAVRDVEGEHNYSDLLARVPEASWPTVPIDTDDDFAVLYSSGSTGRPKGVVLTHRGLVSAVYSLIMLRLLPALMNPEQPAPTRPPCSLVVTPLFHVTALNSNLIQGLAAGATLNLMYKWDPEEAIRIINAEQVTRFVGVPTQSAELMEVARRLDQPLPSLEFIGGGGAKRPAAQVGRLASAFPAASIASGWGMTETNALGIIISGDPYVENPEAAGRLTPPLQEMRIVDEQDRPLPPGEVGELLVRSAANMRCYLDQPEATAAAMRDGWLYTGDMARANEDGLVYIVDRKKDIIIRGGENIACLEVEDALYQHPEVAEACVFSVPDERLGEIVGAIVVLKQGAALKQKSTVGEAELKACVAEHLAHFKVPERFWWQNGPLARGATDKIDRRAIRAACLSMQDSGHSDTDKSNTSKPDTNKSTAATAAQGN</sequence>
<feature type="domain" description="AMP-dependent synthetase/ligase" evidence="5">
    <location>
        <begin position="69"/>
        <end position="435"/>
    </location>
</feature>
<feature type="domain" description="AMP-binding enzyme C-terminal" evidence="6">
    <location>
        <begin position="485"/>
        <end position="554"/>
    </location>
</feature>
<evidence type="ECO:0000256" key="4">
    <source>
        <dbReference type="SAM" id="Phobius"/>
    </source>
</evidence>
<dbReference type="PANTHER" id="PTHR43201">
    <property type="entry name" value="ACYL-COA SYNTHETASE"/>
    <property type="match status" value="1"/>
</dbReference>
<proteinExistence type="inferred from homology"/>
<keyword evidence="4" id="KW-1133">Transmembrane helix</keyword>
<evidence type="ECO:0000313" key="8">
    <source>
        <dbReference type="Proteomes" id="UP001064106"/>
    </source>
</evidence>
<dbReference type="SUPFAM" id="SSF56801">
    <property type="entry name" value="Acetyl-CoA synthetase-like"/>
    <property type="match status" value="1"/>
</dbReference>
<dbReference type="Pfam" id="PF13193">
    <property type="entry name" value="AMP-binding_C"/>
    <property type="match status" value="1"/>
</dbReference>
<evidence type="ECO:0000256" key="2">
    <source>
        <dbReference type="ARBA" id="ARBA00022598"/>
    </source>
</evidence>
<comment type="caution">
    <text evidence="7">The sequence shown here is derived from an EMBL/GenBank/DDBJ whole genome shotgun (WGS) entry which is preliminary data.</text>
</comment>